<reference evidence="1" key="1">
    <citation type="journal article" date="2015" name="Nature">
        <title>Complex archaea that bridge the gap between prokaryotes and eukaryotes.</title>
        <authorList>
            <person name="Spang A."/>
            <person name="Saw J.H."/>
            <person name="Jorgensen S.L."/>
            <person name="Zaremba-Niedzwiedzka K."/>
            <person name="Martijn J."/>
            <person name="Lind A.E."/>
            <person name="van Eijk R."/>
            <person name="Schleper C."/>
            <person name="Guy L."/>
            <person name="Ettema T.J."/>
        </authorList>
    </citation>
    <scope>NUCLEOTIDE SEQUENCE</scope>
</reference>
<proteinExistence type="predicted"/>
<dbReference type="EMBL" id="LAZR01006596">
    <property type="protein sequence ID" value="KKM90992.1"/>
    <property type="molecule type" value="Genomic_DNA"/>
</dbReference>
<comment type="caution">
    <text evidence="1">The sequence shown here is derived from an EMBL/GenBank/DDBJ whole genome shotgun (WGS) entry which is preliminary data.</text>
</comment>
<protein>
    <submittedName>
        <fullName evidence="1">Uncharacterized protein</fullName>
    </submittedName>
</protein>
<evidence type="ECO:0000313" key="1">
    <source>
        <dbReference type="EMBL" id="KKM90992.1"/>
    </source>
</evidence>
<gene>
    <name evidence="1" type="ORF">LCGC14_1233000</name>
</gene>
<sequence length="81" mass="9077">MKIELPTPCDLSVTGLMWAWELYAGHFSDSPHTLAYGIEDLHIGPSLAEQFGNLKSLVRRSWIDGRWKLIGMEGEIFSEGA</sequence>
<accession>A0A0F9PC94</accession>
<name>A0A0F9PC94_9ZZZZ</name>
<dbReference type="AlphaFoldDB" id="A0A0F9PC94"/>
<organism evidence="1">
    <name type="scientific">marine sediment metagenome</name>
    <dbReference type="NCBI Taxonomy" id="412755"/>
    <lineage>
        <taxon>unclassified sequences</taxon>
        <taxon>metagenomes</taxon>
        <taxon>ecological metagenomes</taxon>
    </lineage>
</organism>